<accession>A2FPJ4</accession>
<sequence>MSNEPIPITTIEDYEVYLPDLVNYANTILTFIQSPDPEYPKDDLISQIVNIREQYNRGNKIIGALDKLKAHKYEVLIENHKKLGPVFDKLKQYSSEDTPKDVRLVQNSPAKQFTHIEEIRKMNLSLNDLILRSIEVIQPNGVLKSKLEDFQKGMKQPPTNADSYNSKMTQFIKQFYSLFMGNNLRLLDEELTYICECPQLLISRANNDDIRNDVLVIIRASVDFVYEGKDNDKFGISPAQLSSRIIKQYWNSRKFLEDQAIEQIPPFEKHLREGISSINTNNLEILFKDNYKAIASSKKNGDAFGIVLSLLNECENLTEQYFIKGYEQYPIKKQKENSTEIKTEEAIKTTTFLDSYSLPYLAEPFAYKILEHFGIGPFSHFIINPFISRGFYIATEGLSKDNNSFIMFSNLKKYNSIFEQSKDKQNLYQKITKVDIIIRIMLLSDMNDDNIGFVKKWMSGNK</sequence>
<evidence type="ECO:0000313" key="2">
    <source>
        <dbReference type="Proteomes" id="UP000001542"/>
    </source>
</evidence>
<protein>
    <submittedName>
        <fullName evidence="1">Uncharacterized protein</fullName>
    </submittedName>
</protein>
<reference evidence="1" key="1">
    <citation type="submission" date="2006-10" db="EMBL/GenBank/DDBJ databases">
        <authorList>
            <person name="Amadeo P."/>
            <person name="Zhao Q."/>
            <person name="Wortman J."/>
            <person name="Fraser-Liggett C."/>
            <person name="Carlton J."/>
        </authorList>
    </citation>
    <scope>NUCLEOTIDE SEQUENCE</scope>
    <source>
        <strain evidence="1">G3</strain>
    </source>
</reference>
<evidence type="ECO:0000313" key="1">
    <source>
        <dbReference type="EMBL" id="EAX93158.1"/>
    </source>
</evidence>
<dbReference type="EMBL" id="DS113927">
    <property type="protein sequence ID" value="EAX93158.1"/>
    <property type="molecule type" value="Genomic_DNA"/>
</dbReference>
<dbReference type="Proteomes" id="UP000001542">
    <property type="component" value="Unassembled WGS sequence"/>
</dbReference>
<organism evidence="1 2">
    <name type="scientific">Trichomonas vaginalis (strain ATCC PRA-98 / G3)</name>
    <dbReference type="NCBI Taxonomy" id="412133"/>
    <lineage>
        <taxon>Eukaryota</taxon>
        <taxon>Metamonada</taxon>
        <taxon>Parabasalia</taxon>
        <taxon>Trichomonadida</taxon>
        <taxon>Trichomonadidae</taxon>
        <taxon>Trichomonas</taxon>
    </lineage>
</organism>
<dbReference type="PANTHER" id="PTHR33651">
    <property type="entry name" value="PROTEIN CBG06246"/>
    <property type="match status" value="1"/>
</dbReference>
<dbReference type="InParanoid" id="A2FPJ4"/>
<proteinExistence type="predicted"/>
<gene>
    <name evidence="1" type="ORF">TVAG_152460</name>
</gene>
<dbReference type="PANTHER" id="PTHR33651:SF2">
    <property type="entry name" value="PI3K_PI4K CATALYTIC DOMAIN-CONTAINING PROTEIN"/>
    <property type="match status" value="1"/>
</dbReference>
<dbReference type="RefSeq" id="XP_001306088.1">
    <property type="nucleotide sequence ID" value="XM_001306087.1"/>
</dbReference>
<reference evidence="1" key="2">
    <citation type="journal article" date="2007" name="Science">
        <title>Draft genome sequence of the sexually transmitted pathogen Trichomonas vaginalis.</title>
        <authorList>
            <person name="Carlton J.M."/>
            <person name="Hirt R.P."/>
            <person name="Silva J.C."/>
            <person name="Delcher A.L."/>
            <person name="Schatz M."/>
            <person name="Zhao Q."/>
            <person name="Wortman J.R."/>
            <person name="Bidwell S.L."/>
            <person name="Alsmark U.C.M."/>
            <person name="Besteiro S."/>
            <person name="Sicheritz-Ponten T."/>
            <person name="Noel C.J."/>
            <person name="Dacks J.B."/>
            <person name="Foster P.G."/>
            <person name="Simillion C."/>
            <person name="Van de Peer Y."/>
            <person name="Miranda-Saavedra D."/>
            <person name="Barton G.J."/>
            <person name="Westrop G.D."/>
            <person name="Mueller S."/>
            <person name="Dessi D."/>
            <person name="Fiori P.L."/>
            <person name="Ren Q."/>
            <person name="Paulsen I."/>
            <person name="Zhang H."/>
            <person name="Bastida-Corcuera F.D."/>
            <person name="Simoes-Barbosa A."/>
            <person name="Brown M.T."/>
            <person name="Hayes R.D."/>
            <person name="Mukherjee M."/>
            <person name="Okumura C.Y."/>
            <person name="Schneider R."/>
            <person name="Smith A.J."/>
            <person name="Vanacova S."/>
            <person name="Villalvazo M."/>
            <person name="Haas B.J."/>
            <person name="Pertea M."/>
            <person name="Feldblyum T.V."/>
            <person name="Utterback T.R."/>
            <person name="Shu C.L."/>
            <person name="Osoegawa K."/>
            <person name="de Jong P.J."/>
            <person name="Hrdy I."/>
            <person name="Horvathova L."/>
            <person name="Zubacova Z."/>
            <person name="Dolezal P."/>
            <person name="Malik S.B."/>
            <person name="Logsdon J.M. Jr."/>
            <person name="Henze K."/>
            <person name="Gupta A."/>
            <person name="Wang C.C."/>
            <person name="Dunne R.L."/>
            <person name="Upcroft J.A."/>
            <person name="Upcroft P."/>
            <person name="White O."/>
            <person name="Salzberg S.L."/>
            <person name="Tang P."/>
            <person name="Chiu C.-H."/>
            <person name="Lee Y.-S."/>
            <person name="Embley T.M."/>
            <person name="Coombs G.H."/>
            <person name="Mottram J.C."/>
            <person name="Tachezy J."/>
            <person name="Fraser-Liggett C.M."/>
            <person name="Johnson P.J."/>
        </authorList>
    </citation>
    <scope>NUCLEOTIDE SEQUENCE [LARGE SCALE GENOMIC DNA]</scope>
    <source>
        <strain evidence="1">G3</strain>
    </source>
</reference>
<dbReference type="KEGG" id="tva:4750885"/>
<dbReference type="AlphaFoldDB" id="A2FPJ4"/>
<dbReference type="VEuPathDB" id="TrichDB:TVAG_152460"/>
<dbReference type="VEuPathDB" id="TrichDB:TVAGG3_0710470"/>
<keyword evidence="2" id="KW-1185">Reference proteome</keyword>
<name>A2FPJ4_TRIV3</name>
<dbReference type="OrthoDB" id="5796311at2759"/>